<gene>
    <name evidence="1" type="ORF">LPLAT_LOCUS1976</name>
</gene>
<evidence type="ECO:0008006" key="3">
    <source>
        <dbReference type="Google" id="ProtNLM"/>
    </source>
</evidence>
<dbReference type="EMBL" id="OZ034834">
    <property type="protein sequence ID" value="CAL1675648.1"/>
    <property type="molecule type" value="Genomic_DNA"/>
</dbReference>
<organism evidence="1 2">
    <name type="scientific">Lasius platythorax</name>
    <dbReference type="NCBI Taxonomy" id="488582"/>
    <lineage>
        <taxon>Eukaryota</taxon>
        <taxon>Metazoa</taxon>
        <taxon>Ecdysozoa</taxon>
        <taxon>Arthropoda</taxon>
        <taxon>Hexapoda</taxon>
        <taxon>Insecta</taxon>
        <taxon>Pterygota</taxon>
        <taxon>Neoptera</taxon>
        <taxon>Endopterygota</taxon>
        <taxon>Hymenoptera</taxon>
        <taxon>Apocrita</taxon>
        <taxon>Aculeata</taxon>
        <taxon>Formicoidea</taxon>
        <taxon>Formicidae</taxon>
        <taxon>Formicinae</taxon>
        <taxon>Lasius</taxon>
        <taxon>Lasius</taxon>
    </lineage>
</organism>
<protein>
    <recommendedName>
        <fullName evidence="3">Transposase</fullName>
    </recommendedName>
</protein>
<dbReference type="InterPro" id="IPR053164">
    <property type="entry name" value="IS1016-like_transposase"/>
</dbReference>
<accession>A0AAV2N6R7</accession>
<evidence type="ECO:0000313" key="2">
    <source>
        <dbReference type="Proteomes" id="UP001497644"/>
    </source>
</evidence>
<dbReference type="AlphaFoldDB" id="A0AAV2N6R7"/>
<proteinExistence type="predicted"/>
<dbReference type="PANTHER" id="PTHR47163">
    <property type="entry name" value="DDE_TNP_IS1595 DOMAIN-CONTAINING PROTEIN"/>
    <property type="match status" value="1"/>
</dbReference>
<keyword evidence="2" id="KW-1185">Reference proteome</keyword>
<dbReference type="PANTHER" id="PTHR47163:SF2">
    <property type="entry name" value="SI:DKEY-17M8.2"/>
    <property type="match status" value="1"/>
</dbReference>
<sequence>MKLYQFLSICDDRDKLIDYLIEHRVLPSSVRCPRCDNAMDLNRNSLFFRCYKVEYIRDCHKKKLKKKCDKKLSIFHNTWFAESRLDLQTVCRFVAYFLHIRPPRYTFLERELEISDRTIVNWSGFCRELCIQWMKSHSEMIGGEGQIVEIDEAKMGKRKYNKGHMQTRANISKDGTQKYHFVGYSAEFFFRRHYNHCEIIDAFFNIMANMYPISE</sequence>
<name>A0AAV2N6R7_9HYME</name>
<evidence type="ECO:0000313" key="1">
    <source>
        <dbReference type="EMBL" id="CAL1675648.1"/>
    </source>
</evidence>
<reference evidence="1" key="1">
    <citation type="submission" date="2024-04" db="EMBL/GenBank/DDBJ databases">
        <authorList>
            <consortium name="Molecular Ecology Group"/>
        </authorList>
    </citation>
    <scope>NUCLEOTIDE SEQUENCE</scope>
</reference>
<dbReference type="Proteomes" id="UP001497644">
    <property type="component" value="Chromosome 11"/>
</dbReference>